<evidence type="ECO:0000313" key="1">
    <source>
        <dbReference type="EMBL" id="QHI35758.1"/>
    </source>
</evidence>
<protein>
    <submittedName>
        <fullName evidence="1">Uncharacterized protein</fullName>
    </submittedName>
</protein>
<sequence>MLEKFKIQMVTNSHHIFGGVDSIIIPDIDIIKPNATDDYIIVDIDVL</sequence>
<keyword evidence="2" id="KW-1185">Reference proteome</keyword>
<reference evidence="1 2" key="1">
    <citation type="journal article" date="2013" name="Int. J. Syst. Evol. Microbiol.">
        <title>Kordia antarctica sp. nov., isolated from Antarctic seawater.</title>
        <authorList>
            <person name="Baek K."/>
            <person name="Choi A."/>
            <person name="Kang I."/>
            <person name="Lee K."/>
            <person name="Cho J.C."/>
        </authorList>
    </citation>
    <scope>NUCLEOTIDE SEQUENCE [LARGE SCALE GENOMIC DNA]</scope>
    <source>
        <strain evidence="1 2">IMCC3317</strain>
    </source>
</reference>
<name>A0A7L4ZG83_9FLAO</name>
<accession>A0A7L4ZG83</accession>
<dbReference type="KEGG" id="kan:IMCC3317_11060"/>
<dbReference type="EMBL" id="CP019288">
    <property type="protein sequence ID" value="QHI35758.1"/>
    <property type="molecule type" value="Genomic_DNA"/>
</dbReference>
<dbReference type="Proteomes" id="UP000464657">
    <property type="component" value="Chromosome"/>
</dbReference>
<organism evidence="1 2">
    <name type="scientific">Kordia antarctica</name>
    <dbReference type="NCBI Taxonomy" id="1218801"/>
    <lineage>
        <taxon>Bacteria</taxon>
        <taxon>Pseudomonadati</taxon>
        <taxon>Bacteroidota</taxon>
        <taxon>Flavobacteriia</taxon>
        <taxon>Flavobacteriales</taxon>
        <taxon>Flavobacteriaceae</taxon>
        <taxon>Kordia</taxon>
    </lineage>
</organism>
<dbReference type="RefSeq" id="WP_160128484.1">
    <property type="nucleotide sequence ID" value="NZ_CP019288.1"/>
</dbReference>
<evidence type="ECO:0000313" key="2">
    <source>
        <dbReference type="Proteomes" id="UP000464657"/>
    </source>
</evidence>
<proteinExistence type="predicted"/>
<gene>
    <name evidence="1" type="ORF">IMCC3317_11060</name>
</gene>
<dbReference type="AlphaFoldDB" id="A0A7L4ZG83"/>